<evidence type="ECO:0000256" key="3">
    <source>
        <dbReference type="RuleBase" id="RU003560"/>
    </source>
</evidence>
<gene>
    <name evidence="4" type="ORF">GCM10009867_08710</name>
</gene>
<keyword evidence="4" id="KW-0032">Aminotransferase</keyword>
<dbReference type="InterPro" id="IPR015424">
    <property type="entry name" value="PyrdxlP-dep_Trfase"/>
</dbReference>
<dbReference type="Pfam" id="PF00202">
    <property type="entry name" value="Aminotran_3"/>
    <property type="match status" value="1"/>
</dbReference>
<accession>A0ABN3UH04</accession>
<dbReference type="RefSeq" id="WP_344190615.1">
    <property type="nucleotide sequence ID" value="NZ_BAAARN010000001.1"/>
</dbReference>
<organism evidence="4 5">
    <name type="scientific">Pedococcus aerophilus</name>
    <dbReference type="NCBI Taxonomy" id="436356"/>
    <lineage>
        <taxon>Bacteria</taxon>
        <taxon>Bacillati</taxon>
        <taxon>Actinomycetota</taxon>
        <taxon>Actinomycetes</taxon>
        <taxon>Micrococcales</taxon>
        <taxon>Intrasporangiaceae</taxon>
        <taxon>Pedococcus</taxon>
    </lineage>
</organism>
<dbReference type="SUPFAM" id="SSF53383">
    <property type="entry name" value="PLP-dependent transferases"/>
    <property type="match status" value="1"/>
</dbReference>
<dbReference type="GO" id="GO:0008483">
    <property type="term" value="F:transaminase activity"/>
    <property type="evidence" value="ECO:0007669"/>
    <property type="project" value="UniProtKB-KW"/>
</dbReference>
<evidence type="ECO:0000313" key="4">
    <source>
        <dbReference type="EMBL" id="GAA2732561.1"/>
    </source>
</evidence>
<dbReference type="Proteomes" id="UP001501326">
    <property type="component" value="Unassembled WGS sequence"/>
</dbReference>
<comment type="cofactor">
    <cofactor evidence="1">
        <name>pyridoxal 5'-phosphate</name>
        <dbReference type="ChEBI" id="CHEBI:597326"/>
    </cofactor>
</comment>
<dbReference type="PANTHER" id="PTHR43713:SF3">
    <property type="entry name" value="GLUTAMATE-1-SEMIALDEHYDE 2,1-AMINOMUTASE 1, CHLOROPLASTIC-RELATED"/>
    <property type="match status" value="1"/>
</dbReference>
<dbReference type="PANTHER" id="PTHR43713">
    <property type="entry name" value="GLUTAMATE-1-SEMIALDEHYDE 2,1-AMINOMUTASE"/>
    <property type="match status" value="1"/>
</dbReference>
<comment type="caution">
    <text evidence="4">The sequence shown here is derived from an EMBL/GenBank/DDBJ whole genome shotgun (WGS) entry which is preliminary data.</text>
</comment>
<dbReference type="InterPro" id="IPR015421">
    <property type="entry name" value="PyrdxlP-dep_Trfase_major"/>
</dbReference>
<evidence type="ECO:0000313" key="5">
    <source>
        <dbReference type="Proteomes" id="UP001501326"/>
    </source>
</evidence>
<name>A0ABN3UH04_9MICO</name>
<sequence length="455" mass="48630">MATLDRARLASLLEQEQAAYTSNHPRSRELFGQADNLFGRVPMTWMNMWTGGFPLYLDHATGNRVTDVDGHTYVDFALGDTGAMAGHSPKPTVAAVQRRAGELGGITTMLPTGDAQWVGAELERRFGMPLWSFTLSATDANRWAIRLARLATGKPKVLVFAYCYHGSVDEAFALPGPEGKAQSRPGNVAPPVDLDLTTRVATWNDIESVEAALAHGDVAVVLTEPALTNIGIVLPEDGFLERVRELATEHGALLLIDETHTFSAGWGGATRAWGLEPDIFVIGKSIGGGIPCGAYGITREVAAAVTRHTDAGEADIVDVGGVGGTLAGNALSTAAMRATLGEVLTEDAFAHMVELATAFTAGVQATFDELDVPWSVSQLGARAEYRFARPAPRTGEESAAAADDELDAYLHLALCNRGVLMTPFHNMALMCPETTRVDVDRHTEVFREVVGALFE</sequence>
<dbReference type="Gene3D" id="3.90.1150.10">
    <property type="entry name" value="Aspartate Aminotransferase, domain 1"/>
    <property type="match status" value="1"/>
</dbReference>
<dbReference type="InterPro" id="IPR005814">
    <property type="entry name" value="Aminotrans_3"/>
</dbReference>
<comment type="similarity">
    <text evidence="3">Belongs to the class-III pyridoxal-phosphate-dependent aminotransferase family.</text>
</comment>
<evidence type="ECO:0000256" key="1">
    <source>
        <dbReference type="ARBA" id="ARBA00001933"/>
    </source>
</evidence>
<keyword evidence="2 3" id="KW-0663">Pyridoxal phosphate</keyword>
<dbReference type="NCBIfam" id="NF005453">
    <property type="entry name" value="PRK07046.1"/>
    <property type="match status" value="1"/>
</dbReference>
<reference evidence="4 5" key="1">
    <citation type="journal article" date="2019" name="Int. J. Syst. Evol. Microbiol.">
        <title>The Global Catalogue of Microorganisms (GCM) 10K type strain sequencing project: providing services to taxonomists for standard genome sequencing and annotation.</title>
        <authorList>
            <consortium name="The Broad Institute Genomics Platform"/>
            <consortium name="The Broad Institute Genome Sequencing Center for Infectious Disease"/>
            <person name="Wu L."/>
            <person name="Ma J."/>
        </authorList>
    </citation>
    <scope>NUCLEOTIDE SEQUENCE [LARGE SCALE GENOMIC DNA]</scope>
    <source>
        <strain evidence="4 5">JCM 16378</strain>
    </source>
</reference>
<dbReference type="EMBL" id="BAAARN010000001">
    <property type="protein sequence ID" value="GAA2732561.1"/>
    <property type="molecule type" value="Genomic_DNA"/>
</dbReference>
<evidence type="ECO:0000256" key="2">
    <source>
        <dbReference type="ARBA" id="ARBA00022898"/>
    </source>
</evidence>
<proteinExistence type="inferred from homology"/>
<dbReference type="InterPro" id="IPR015422">
    <property type="entry name" value="PyrdxlP-dep_Trfase_small"/>
</dbReference>
<dbReference type="Gene3D" id="3.40.640.10">
    <property type="entry name" value="Type I PLP-dependent aspartate aminotransferase-like (Major domain)"/>
    <property type="match status" value="1"/>
</dbReference>
<keyword evidence="5" id="KW-1185">Reference proteome</keyword>
<keyword evidence="4" id="KW-0808">Transferase</keyword>
<protein>
    <submittedName>
        <fullName evidence="4">Aspartate aminotransferase family protein</fullName>
    </submittedName>
</protein>